<proteinExistence type="predicted"/>
<dbReference type="EMBL" id="MT143630">
    <property type="protein sequence ID" value="QJA99138.1"/>
    <property type="molecule type" value="Genomic_DNA"/>
</dbReference>
<dbReference type="GO" id="GO:0003677">
    <property type="term" value="F:DNA binding"/>
    <property type="evidence" value="ECO:0007669"/>
    <property type="project" value="InterPro"/>
</dbReference>
<evidence type="ECO:0000313" key="1">
    <source>
        <dbReference type="EMBL" id="QJA99138.1"/>
    </source>
</evidence>
<gene>
    <name evidence="1" type="ORF">MM171A01309_0025</name>
</gene>
<dbReference type="AlphaFoldDB" id="A0A6M3M2T3"/>
<accession>A0A6M3M2T3</accession>
<reference evidence="1" key="1">
    <citation type="submission" date="2020-03" db="EMBL/GenBank/DDBJ databases">
        <title>The deep terrestrial virosphere.</title>
        <authorList>
            <person name="Holmfeldt K."/>
            <person name="Nilsson E."/>
            <person name="Simone D."/>
            <person name="Lopez-Fernandez M."/>
            <person name="Wu X."/>
            <person name="de Brujin I."/>
            <person name="Lundin D."/>
            <person name="Andersson A."/>
            <person name="Bertilsson S."/>
            <person name="Dopson M."/>
        </authorList>
    </citation>
    <scope>NUCLEOTIDE SEQUENCE</scope>
    <source>
        <strain evidence="1">MM171A01309</strain>
    </source>
</reference>
<evidence type="ECO:0008006" key="2">
    <source>
        <dbReference type="Google" id="ProtNLM"/>
    </source>
</evidence>
<organism evidence="1">
    <name type="scientific">viral metagenome</name>
    <dbReference type="NCBI Taxonomy" id="1070528"/>
    <lineage>
        <taxon>unclassified sequences</taxon>
        <taxon>metagenomes</taxon>
        <taxon>organismal metagenomes</taxon>
    </lineage>
</organism>
<sequence length="91" mass="10611">MHRERKVQGMQWYVTLPKEWRGKDGHNIEKGDTLDAFFNPDSVLIFNPQKREMSLIERNLAGILTGLPQMADTKELVENLRTLLEQLDETD</sequence>
<name>A0A6M3M2T3_9ZZZZ</name>
<protein>
    <recommendedName>
        <fullName evidence="2">SpoVT-AbrB domain-containing protein</fullName>
    </recommendedName>
</protein>